<organism evidence="2">
    <name type="scientific">Arabidopsis lyrata subsp. lyrata</name>
    <name type="common">Lyre-leaved rock-cress</name>
    <dbReference type="NCBI Taxonomy" id="81972"/>
    <lineage>
        <taxon>Eukaryota</taxon>
        <taxon>Viridiplantae</taxon>
        <taxon>Streptophyta</taxon>
        <taxon>Embryophyta</taxon>
        <taxon>Tracheophyta</taxon>
        <taxon>Spermatophyta</taxon>
        <taxon>Magnoliopsida</taxon>
        <taxon>eudicotyledons</taxon>
        <taxon>Gunneridae</taxon>
        <taxon>Pentapetalae</taxon>
        <taxon>rosids</taxon>
        <taxon>malvids</taxon>
        <taxon>Brassicales</taxon>
        <taxon>Brassicaceae</taxon>
        <taxon>Camelineae</taxon>
        <taxon>Arabidopsis</taxon>
    </lineage>
</organism>
<dbReference type="Gramene" id="fgenesh1_pg.C_scaffold_85000005">
    <property type="protein sequence ID" value="fgenesh1_pg.C_scaffold_85000005"/>
    <property type="gene ID" value="fgenesh1_pg.C_scaffold_85000005"/>
</dbReference>
<protein>
    <submittedName>
        <fullName evidence="1">Predicted protein</fullName>
    </submittedName>
</protein>
<dbReference type="eggNOG" id="KOG0800">
    <property type="taxonomic scope" value="Eukaryota"/>
</dbReference>
<dbReference type="HOGENOM" id="CLU_1295962_0_0_1"/>
<sequence>MDKWRICKSIRIKGERQMSQNGDMRRITATSLAERWQVSHKGDKCQGVMTSVTITMCMRDNSIKFRFWFNCGERRSVRRQGLIESARFLSCASSGRVMREPSMLVREAAAEQLEERQSDWAYFKPRHSRSLSATLQPRHSRSLLQTSSFFSFDSLPLLNSAADFGVDGGEVPFWCRLRFKIGVKVKPRKSFTLKATKATRIRRRHLSHLNIHG</sequence>
<dbReference type="EMBL" id="GL348778">
    <property type="protein sequence ID" value="EFH39187.1"/>
    <property type="molecule type" value="Genomic_DNA"/>
</dbReference>
<reference evidence="2" key="1">
    <citation type="journal article" date="2011" name="Nat. Genet.">
        <title>The Arabidopsis lyrata genome sequence and the basis of rapid genome size change.</title>
        <authorList>
            <person name="Hu T.T."/>
            <person name="Pattyn P."/>
            <person name="Bakker E.G."/>
            <person name="Cao J."/>
            <person name="Cheng J.-F."/>
            <person name="Clark R.M."/>
            <person name="Fahlgren N."/>
            <person name="Fawcett J.A."/>
            <person name="Grimwood J."/>
            <person name="Gundlach H."/>
            <person name="Haberer G."/>
            <person name="Hollister J.D."/>
            <person name="Ossowski S."/>
            <person name="Ottilar R.P."/>
            <person name="Salamov A.A."/>
            <person name="Schneeberger K."/>
            <person name="Spannagl M."/>
            <person name="Wang X."/>
            <person name="Yang L."/>
            <person name="Nasrallah M.E."/>
            <person name="Bergelson J."/>
            <person name="Carrington J.C."/>
            <person name="Gaut B.S."/>
            <person name="Schmutz J."/>
            <person name="Mayer K.F.X."/>
            <person name="Van de Peer Y."/>
            <person name="Grigoriev I.V."/>
            <person name="Nordborg M."/>
            <person name="Weigel D."/>
            <person name="Guo Y.-L."/>
        </authorList>
    </citation>
    <scope>NUCLEOTIDE SEQUENCE [LARGE SCALE GENOMIC DNA]</scope>
    <source>
        <strain evidence="2">cv. MN47</strain>
    </source>
</reference>
<accession>D7MW96</accession>
<dbReference type="STRING" id="81972.D7MW96"/>
<gene>
    <name evidence="1" type="ORF">ARALYDRAFT_359273</name>
</gene>
<dbReference type="Proteomes" id="UP000008694">
    <property type="component" value="Unassembled WGS sequence"/>
</dbReference>
<keyword evidence="2" id="KW-1185">Reference proteome</keyword>
<dbReference type="AlphaFoldDB" id="D7MW96"/>
<evidence type="ECO:0000313" key="1">
    <source>
        <dbReference type="EMBL" id="EFH39187.1"/>
    </source>
</evidence>
<evidence type="ECO:0000313" key="2">
    <source>
        <dbReference type="Proteomes" id="UP000008694"/>
    </source>
</evidence>
<proteinExistence type="predicted"/>
<name>D7MW96_ARALL</name>